<dbReference type="InterPro" id="IPR004358">
    <property type="entry name" value="Sig_transdc_His_kin-like_C"/>
</dbReference>
<dbReference type="InterPro" id="IPR003594">
    <property type="entry name" value="HATPase_dom"/>
</dbReference>
<organism evidence="8 9">
    <name type="scientific">Flavobacterium pallidum</name>
    <dbReference type="NCBI Taxonomy" id="2172098"/>
    <lineage>
        <taxon>Bacteria</taxon>
        <taxon>Pseudomonadati</taxon>
        <taxon>Bacteroidota</taxon>
        <taxon>Flavobacteriia</taxon>
        <taxon>Flavobacteriales</taxon>
        <taxon>Flavobacteriaceae</taxon>
        <taxon>Flavobacterium</taxon>
    </lineage>
</organism>
<keyword evidence="5" id="KW-0418">Kinase</keyword>
<evidence type="ECO:0000313" key="8">
    <source>
        <dbReference type="EMBL" id="AWI26479.1"/>
    </source>
</evidence>
<dbReference type="EC" id="2.7.13.3" evidence="2"/>
<dbReference type="CDD" id="cd00082">
    <property type="entry name" value="HisKA"/>
    <property type="match status" value="1"/>
</dbReference>
<feature type="domain" description="Histidine kinase" evidence="7">
    <location>
        <begin position="242"/>
        <end position="467"/>
    </location>
</feature>
<gene>
    <name evidence="8" type="ORF">HYN49_11515</name>
</gene>
<sequence length="467" mass="53868">MKFSGLLRFSILLKLALGLSIIVVGYLTTKFYFQIRELSTSVKSIENSNAVRYELEQIASAINKNESALRSFIITRDSLYLRNQDLDNDAFDLRISRLHRLSLTNPEFKSGLDSLKWFVNKRHLVFDNTLKTLSEKDYNDNYLKNNLLKSFIYTDNLQEYINKLINTQQYKIGKQEQFHSKKIEESSWNAGILGILSLTVFLLAYLKMNRDIAEQLKNTKKLKIQNRKLIEINAELESFNSIVSHDMQEPLRKIQMFISRLDENETRHLSDQGKDYFSRIRVSANRMQNLMVDLVSYSRAAKGDRSFVEIDMNLLLKAVVEELAVDIEDKKAVIEWAELPVMHAVPFQMQQLFLNLLSNSLKYAKDNIAPQIKISNEIISGDTFKDGKSINPEKFNKIVVSDNGIGFRQEYAENIFVLFRRLDTESNYTGTGIGLAICKKIVENHNGFIRAFGSENHGAAFHIYLPK</sequence>
<dbReference type="AlphaFoldDB" id="A0A2S1SJF7"/>
<accession>A0A2S1SJF7</accession>
<keyword evidence="6" id="KW-0812">Transmembrane</keyword>
<dbReference type="InterPro" id="IPR007891">
    <property type="entry name" value="CHASE3"/>
</dbReference>
<dbReference type="InterPro" id="IPR036097">
    <property type="entry name" value="HisK_dim/P_sf"/>
</dbReference>
<dbReference type="InterPro" id="IPR052162">
    <property type="entry name" value="Sensor_kinase/Photoreceptor"/>
</dbReference>
<keyword evidence="4" id="KW-0808">Transferase</keyword>
<dbReference type="PANTHER" id="PTHR43304:SF1">
    <property type="entry name" value="PAC DOMAIN-CONTAINING PROTEIN"/>
    <property type="match status" value="1"/>
</dbReference>
<dbReference type="PROSITE" id="PS50109">
    <property type="entry name" value="HIS_KIN"/>
    <property type="match status" value="1"/>
</dbReference>
<dbReference type="Pfam" id="PF02518">
    <property type="entry name" value="HATPase_c"/>
    <property type="match status" value="1"/>
</dbReference>
<keyword evidence="6" id="KW-1133">Transmembrane helix</keyword>
<name>A0A2S1SJF7_9FLAO</name>
<evidence type="ECO:0000259" key="7">
    <source>
        <dbReference type="PROSITE" id="PS50109"/>
    </source>
</evidence>
<protein>
    <recommendedName>
        <fullName evidence="2">histidine kinase</fullName>
        <ecNumber evidence="2">2.7.13.3</ecNumber>
    </recommendedName>
</protein>
<reference evidence="8 9" key="1">
    <citation type="submission" date="2018-05" db="EMBL/GenBank/DDBJ databases">
        <title>Genome sequencing of Flavobacterium sp. HYN0049.</title>
        <authorList>
            <person name="Yi H."/>
            <person name="Baek C."/>
        </authorList>
    </citation>
    <scope>NUCLEOTIDE SEQUENCE [LARGE SCALE GENOMIC DNA]</scope>
    <source>
        <strain evidence="8 9">HYN0049</strain>
    </source>
</reference>
<dbReference type="Gene3D" id="3.30.565.10">
    <property type="entry name" value="Histidine kinase-like ATPase, C-terminal domain"/>
    <property type="match status" value="1"/>
</dbReference>
<dbReference type="RefSeq" id="WP_108904257.1">
    <property type="nucleotide sequence ID" value="NZ_CP029187.1"/>
</dbReference>
<dbReference type="KEGG" id="fpal:HYN49_11515"/>
<dbReference type="GO" id="GO:0000155">
    <property type="term" value="F:phosphorelay sensor kinase activity"/>
    <property type="evidence" value="ECO:0007669"/>
    <property type="project" value="InterPro"/>
</dbReference>
<evidence type="ECO:0000256" key="4">
    <source>
        <dbReference type="ARBA" id="ARBA00022679"/>
    </source>
</evidence>
<keyword evidence="3" id="KW-0597">Phosphoprotein</keyword>
<dbReference type="InterPro" id="IPR005467">
    <property type="entry name" value="His_kinase_dom"/>
</dbReference>
<dbReference type="Pfam" id="PF00512">
    <property type="entry name" value="HisKA"/>
    <property type="match status" value="1"/>
</dbReference>
<dbReference type="InterPro" id="IPR036890">
    <property type="entry name" value="HATPase_C_sf"/>
</dbReference>
<dbReference type="Pfam" id="PF05227">
    <property type="entry name" value="CHASE3"/>
    <property type="match status" value="1"/>
</dbReference>
<evidence type="ECO:0000256" key="5">
    <source>
        <dbReference type="ARBA" id="ARBA00022777"/>
    </source>
</evidence>
<keyword evidence="9" id="KW-1185">Reference proteome</keyword>
<dbReference type="Proteomes" id="UP000244937">
    <property type="component" value="Chromosome"/>
</dbReference>
<dbReference type="SMART" id="SM00388">
    <property type="entry name" value="HisKA"/>
    <property type="match status" value="1"/>
</dbReference>
<dbReference type="SUPFAM" id="SSF47384">
    <property type="entry name" value="Homodimeric domain of signal transducing histidine kinase"/>
    <property type="match status" value="1"/>
</dbReference>
<comment type="catalytic activity">
    <reaction evidence="1">
        <text>ATP + protein L-histidine = ADP + protein N-phospho-L-histidine.</text>
        <dbReference type="EC" id="2.7.13.3"/>
    </reaction>
</comment>
<evidence type="ECO:0000256" key="3">
    <source>
        <dbReference type="ARBA" id="ARBA00022553"/>
    </source>
</evidence>
<dbReference type="InterPro" id="IPR003661">
    <property type="entry name" value="HisK_dim/P_dom"/>
</dbReference>
<dbReference type="Gene3D" id="1.10.287.130">
    <property type="match status" value="1"/>
</dbReference>
<evidence type="ECO:0000256" key="6">
    <source>
        <dbReference type="SAM" id="Phobius"/>
    </source>
</evidence>
<dbReference type="OrthoDB" id="9124519at2"/>
<evidence type="ECO:0000256" key="1">
    <source>
        <dbReference type="ARBA" id="ARBA00000085"/>
    </source>
</evidence>
<dbReference type="PANTHER" id="PTHR43304">
    <property type="entry name" value="PHYTOCHROME-LIKE PROTEIN CPH1"/>
    <property type="match status" value="1"/>
</dbReference>
<feature type="transmembrane region" description="Helical" evidence="6">
    <location>
        <begin position="6"/>
        <end position="27"/>
    </location>
</feature>
<dbReference type="SMART" id="SM00387">
    <property type="entry name" value="HATPase_c"/>
    <property type="match status" value="1"/>
</dbReference>
<keyword evidence="6" id="KW-0472">Membrane</keyword>
<dbReference type="PRINTS" id="PR00344">
    <property type="entry name" value="BCTRLSENSOR"/>
</dbReference>
<evidence type="ECO:0000256" key="2">
    <source>
        <dbReference type="ARBA" id="ARBA00012438"/>
    </source>
</evidence>
<dbReference type="SUPFAM" id="SSF55874">
    <property type="entry name" value="ATPase domain of HSP90 chaperone/DNA topoisomerase II/histidine kinase"/>
    <property type="match status" value="1"/>
</dbReference>
<evidence type="ECO:0000313" key="9">
    <source>
        <dbReference type="Proteomes" id="UP000244937"/>
    </source>
</evidence>
<proteinExistence type="predicted"/>
<dbReference type="EMBL" id="CP029187">
    <property type="protein sequence ID" value="AWI26479.1"/>
    <property type="molecule type" value="Genomic_DNA"/>
</dbReference>
<feature type="transmembrane region" description="Helical" evidence="6">
    <location>
        <begin position="188"/>
        <end position="206"/>
    </location>
</feature>